<sequence length="654" mass="71623">MDSHQILASGITSEDRSGIYDVLVRRDVRIPTADPGITLSADLYLPVTPHAVPVLVSVSPYRKDFIPDDEPFLRRWPERGYAVVLAELRGHGSSDGTALPKFHPDETEDVCTVVEWASSQEWSTGDVGMWGISYAGVTTLRAAAAGCPSLKAIMPLMCPIDPERDAFQHDGARTDLHQRARWGSQMIMEQLLPPLNNYTSPDEQGRWRARMQDSSPLVLDLARPAGDPELRERKVDVGAISIPTFCVGGWRDVYADAMVRVYERVRGPKRLMIGPWAHYFPGTALIYGSIDFYTIALRWWDHWLRGIDDGLMSEPPVALYVQGDHPGWRTYESWPPMSTADELTLATGADLTLRAGNAPAHSSPWAIGVYEPDPTVGSLSGLWGIINPGFGAPLDQHSDDVRALSATSEPLPDDVLICGRGEVVVRVADDTIGRPLQRIVIKLADVDPQGRSTFIAAGVVTPNARGESHRVPLRVTFYRVRAGHRLRVVLSDSDFPRLVPLPAPATISVSRLEITVPILWEAPGAELSAGWDADTSRPAIAEFAPPWLITRDPVYDGIEVLIREPGLRSQVGPGHRVEISGEARAAVRRSAPEAAITRGRHTARVVLTTGEEVSIEAVVHCNQASLWAKGEIAINGLIVFSKIWESSLAHSYGS</sequence>
<dbReference type="InterPro" id="IPR013736">
    <property type="entry name" value="Xaa-Pro_dipept_C"/>
</dbReference>
<protein>
    <submittedName>
        <fullName evidence="3">CocE/NonD family hydrolase</fullName>
    </submittedName>
</protein>
<dbReference type="EMBL" id="SMKZ01000013">
    <property type="protein sequence ID" value="TDE10610.1"/>
    <property type="molecule type" value="Genomic_DNA"/>
</dbReference>
<dbReference type="OrthoDB" id="5240615at2"/>
<evidence type="ECO:0000259" key="2">
    <source>
        <dbReference type="SMART" id="SM00939"/>
    </source>
</evidence>
<dbReference type="Pfam" id="PF08530">
    <property type="entry name" value="PepX_C"/>
    <property type="match status" value="1"/>
</dbReference>
<dbReference type="InterPro" id="IPR005674">
    <property type="entry name" value="CocE/Ser_esterase"/>
</dbReference>
<keyword evidence="4" id="KW-1185">Reference proteome</keyword>
<proteinExistence type="predicted"/>
<dbReference type="InterPro" id="IPR050585">
    <property type="entry name" value="Xaa-Pro_dipeptidyl-ppase/CocE"/>
</dbReference>
<dbReference type="Proteomes" id="UP000294739">
    <property type="component" value="Unassembled WGS sequence"/>
</dbReference>
<dbReference type="InterPro" id="IPR008979">
    <property type="entry name" value="Galactose-bd-like_sf"/>
</dbReference>
<dbReference type="GO" id="GO:0008239">
    <property type="term" value="F:dipeptidyl-peptidase activity"/>
    <property type="evidence" value="ECO:0007669"/>
    <property type="project" value="InterPro"/>
</dbReference>
<accession>A0A4R5DF89</accession>
<keyword evidence="1 3" id="KW-0378">Hydrolase</keyword>
<dbReference type="Pfam" id="PF02129">
    <property type="entry name" value="Peptidase_S15"/>
    <property type="match status" value="1"/>
</dbReference>
<dbReference type="Gene3D" id="3.40.50.1820">
    <property type="entry name" value="alpha/beta hydrolase"/>
    <property type="match status" value="1"/>
</dbReference>
<evidence type="ECO:0000313" key="3">
    <source>
        <dbReference type="EMBL" id="TDE10610.1"/>
    </source>
</evidence>
<dbReference type="Gene3D" id="2.60.120.260">
    <property type="entry name" value="Galactose-binding domain-like"/>
    <property type="match status" value="1"/>
</dbReference>
<dbReference type="InParanoid" id="A0A4R5DF89"/>
<dbReference type="InterPro" id="IPR029058">
    <property type="entry name" value="AB_hydrolase_fold"/>
</dbReference>
<evidence type="ECO:0000313" key="4">
    <source>
        <dbReference type="Proteomes" id="UP000294739"/>
    </source>
</evidence>
<dbReference type="PANTHER" id="PTHR43056">
    <property type="entry name" value="PEPTIDASE S9 PROLYL OLIGOPEPTIDASE"/>
    <property type="match status" value="1"/>
</dbReference>
<evidence type="ECO:0000256" key="1">
    <source>
        <dbReference type="ARBA" id="ARBA00022801"/>
    </source>
</evidence>
<dbReference type="SUPFAM" id="SSF53474">
    <property type="entry name" value="alpha/beta-Hydrolases"/>
    <property type="match status" value="1"/>
</dbReference>
<dbReference type="SMART" id="SM00939">
    <property type="entry name" value="PepX_C"/>
    <property type="match status" value="1"/>
</dbReference>
<reference evidence="3 4" key="1">
    <citation type="submission" date="2019-03" db="EMBL/GenBank/DDBJ databases">
        <title>Draft genome sequences of novel Actinobacteria.</title>
        <authorList>
            <person name="Sahin N."/>
            <person name="Ay H."/>
            <person name="Saygin H."/>
        </authorList>
    </citation>
    <scope>NUCLEOTIDE SEQUENCE [LARGE SCALE GENOMIC DNA]</scope>
    <source>
        <strain evidence="3 4">5K138</strain>
    </source>
</reference>
<feature type="domain" description="Xaa-Pro dipeptidyl-peptidase C-terminal" evidence="2">
    <location>
        <begin position="297"/>
        <end position="518"/>
    </location>
</feature>
<comment type="caution">
    <text evidence="3">The sequence shown here is derived from an EMBL/GenBank/DDBJ whole genome shotgun (WGS) entry which is preliminary data.</text>
</comment>
<dbReference type="InterPro" id="IPR000383">
    <property type="entry name" value="Xaa-Pro-like_dom"/>
</dbReference>
<organism evidence="3 4">
    <name type="scientific">Jiangella asiatica</name>
    <dbReference type="NCBI Taxonomy" id="2530372"/>
    <lineage>
        <taxon>Bacteria</taxon>
        <taxon>Bacillati</taxon>
        <taxon>Actinomycetota</taxon>
        <taxon>Actinomycetes</taxon>
        <taxon>Jiangellales</taxon>
        <taxon>Jiangellaceae</taxon>
        <taxon>Jiangella</taxon>
    </lineage>
</organism>
<name>A0A4R5DF89_9ACTN</name>
<gene>
    <name evidence="3" type="ORF">E1269_11045</name>
</gene>
<dbReference type="AlphaFoldDB" id="A0A4R5DF89"/>
<dbReference type="NCBIfam" id="TIGR00976">
    <property type="entry name" value="CocE_NonD"/>
    <property type="match status" value="1"/>
</dbReference>
<dbReference type="RefSeq" id="WP_131894343.1">
    <property type="nucleotide sequence ID" value="NZ_SMKZ01000013.1"/>
</dbReference>
<dbReference type="PANTHER" id="PTHR43056:SF10">
    <property type="entry name" value="COCE_NOND FAMILY, PUTATIVE (AFU_ORTHOLOGUE AFUA_7G00600)-RELATED"/>
    <property type="match status" value="1"/>
</dbReference>
<dbReference type="Gene3D" id="1.10.3020.10">
    <property type="entry name" value="alpha-amino acid ester hydrolase ( Helical cap domain)"/>
    <property type="match status" value="1"/>
</dbReference>
<dbReference type="SUPFAM" id="SSF49785">
    <property type="entry name" value="Galactose-binding domain-like"/>
    <property type="match status" value="1"/>
</dbReference>